<dbReference type="InterPro" id="IPR029489">
    <property type="entry name" value="OGT/SEC/SPY_C"/>
</dbReference>
<dbReference type="InterPro" id="IPR019734">
    <property type="entry name" value="TPR_rpt"/>
</dbReference>
<evidence type="ECO:0000256" key="4">
    <source>
        <dbReference type="ARBA" id="ARBA00022676"/>
    </source>
</evidence>
<dbReference type="Pfam" id="PF13414">
    <property type="entry name" value="TPR_11"/>
    <property type="match status" value="1"/>
</dbReference>
<name>A0A6L3AT29_AZOBR</name>
<dbReference type="InterPro" id="IPR037919">
    <property type="entry name" value="OGT"/>
</dbReference>
<dbReference type="PROSITE" id="PS50005">
    <property type="entry name" value="TPR"/>
    <property type="match status" value="3"/>
</dbReference>
<dbReference type="SUPFAM" id="SSF48452">
    <property type="entry name" value="TPR-like"/>
    <property type="match status" value="1"/>
</dbReference>
<dbReference type="GO" id="GO:0097363">
    <property type="term" value="F:protein O-acetylglucosaminyltransferase activity"/>
    <property type="evidence" value="ECO:0007669"/>
    <property type="project" value="UniProtKB-EC"/>
</dbReference>
<keyword evidence="4" id="KW-0328">Glycosyltransferase</keyword>
<evidence type="ECO:0000313" key="10">
    <source>
        <dbReference type="EMBL" id="KAA0677911.1"/>
    </source>
</evidence>
<evidence type="ECO:0000256" key="1">
    <source>
        <dbReference type="ARBA" id="ARBA00004922"/>
    </source>
</evidence>
<evidence type="ECO:0000256" key="2">
    <source>
        <dbReference type="ARBA" id="ARBA00005386"/>
    </source>
</evidence>
<evidence type="ECO:0000256" key="3">
    <source>
        <dbReference type="ARBA" id="ARBA00011970"/>
    </source>
</evidence>
<dbReference type="GO" id="GO:0006493">
    <property type="term" value="P:protein O-linked glycosylation"/>
    <property type="evidence" value="ECO:0007669"/>
    <property type="project" value="InterPro"/>
</dbReference>
<dbReference type="PANTHER" id="PTHR44366:SF1">
    <property type="entry name" value="UDP-N-ACETYLGLUCOSAMINE--PEPTIDE N-ACETYLGLUCOSAMINYLTRANSFERASE 110 KDA SUBUNIT"/>
    <property type="match status" value="1"/>
</dbReference>
<evidence type="ECO:0000256" key="5">
    <source>
        <dbReference type="ARBA" id="ARBA00022679"/>
    </source>
</evidence>
<dbReference type="RefSeq" id="WP_149167887.1">
    <property type="nucleotide sequence ID" value="NZ_QOKV01000031.1"/>
</dbReference>
<dbReference type="PROSITE" id="PS50293">
    <property type="entry name" value="TPR_REGION"/>
    <property type="match status" value="1"/>
</dbReference>
<comment type="caution">
    <text evidence="10">The sequence shown here is derived from an EMBL/GenBank/DDBJ whole genome shotgun (WGS) entry which is preliminary data.</text>
</comment>
<dbReference type="AlphaFoldDB" id="A0A6L3AT29"/>
<dbReference type="PANTHER" id="PTHR44366">
    <property type="entry name" value="UDP-N-ACETYLGLUCOSAMINE--PEPTIDE N-ACETYLGLUCOSAMINYLTRANSFERASE 110 KDA SUBUNIT"/>
    <property type="match status" value="1"/>
</dbReference>
<evidence type="ECO:0000256" key="6">
    <source>
        <dbReference type="ARBA" id="ARBA00022737"/>
    </source>
</evidence>
<protein>
    <recommendedName>
        <fullName evidence="3">protein O-GlcNAc transferase</fullName>
        <ecNumber evidence="3">2.4.1.255</ecNumber>
    </recommendedName>
</protein>
<dbReference type="Gene3D" id="1.25.40.10">
    <property type="entry name" value="Tetratricopeptide repeat domain"/>
    <property type="match status" value="1"/>
</dbReference>
<evidence type="ECO:0000256" key="7">
    <source>
        <dbReference type="ARBA" id="ARBA00022803"/>
    </source>
</evidence>
<feature type="repeat" description="TPR" evidence="8">
    <location>
        <begin position="191"/>
        <end position="224"/>
    </location>
</feature>
<feature type="domain" description="O-GlcNAc transferase C-terminal" evidence="9">
    <location>
        <begin position="592"/>
        <end position="747"/>
    </location>
</feature>
<dbReference type="SMART" id="SM00028">
    <property type="entry name" value="TPR"/>
    <property type="match status" value="4"/>
</dbReference>
<feature type="repeat" description="TPR" evidence="8">
    <location>
        <begin position="157"/>
        <end position="190"/>
    </location>
</feature>
<feature type="repeat" description="TPR" evidence="8">
    <location>
        <begin position="123"/>
        <end position="156"/>
    </location>
</feature>
<sequence length="971" mass="108547">METTRVHSGAIDVDAILTAVETHSSFLEGRLPSVSVDLAITASLRTTLIQSPKSAANHRALAILLLGQGQAAAAAAAAFANLELAPDDPDALHLMGTVTFVLGWNTACEAYLRAALAADPLRTTTWRNLASLFYATSREKQAMTAYRHAVSVTPGLAEPWRNKARTALALKRGDEAVRDYRRAIHLTPEHAEAYRNLGNAYLSMNERNAAVKCFRHSLTIDPALPEVNRSLADWHFLNHNSEQAVRYQERLARLNGGVLPSVTRLDRAMAAQESWRQNERAAIGASRELLGAVWEAGCRSARLAAALARLAALDGDRELALAYLTLAMDNDHSVRRGCERAMLRLAEGDVERATDEVVALRLTNLDEVDAWLCSLLSPQVSSYDVLGIVETVWLQWLADLAVTHARAMRGLIARLIASGPTTPILRWMESYLAVLCGDVSAGIASMKRWIDGITTSDNHNHIENFHWMWSVARHLIEMGDLDSAQQVCDLFLSNEDLLNYAYANSFQIIGAYSGQLDLWLERLFFHIDRLINNMKSDDNAVDRLQRYILTTSFLAGDDKYYDRLCAFAVDLHKSRLPPPTLEAGLRPTTEVIERKLRIGYVITDFLHQDLPPEQHILRYHNRERFEIVVYFFTPRTLPQSRRLTGVPPLLASFDGVVRNMTNRSAEEMARIVREDRIDVLVDVVGWWATEVPELFVQRPAPLQVTWLGLGRPGKAGIIDYIIGTDALFPRSFDDRYAEKFIRFPGSYIPPKPLLDPIAKTPRHLLGIPDGAFVFLGYHQTMKITRACLALWMEILRRAPNSVLLLPSGISSKEVSALLRHHDIAPDRIYLLNWVRTEAENIARIGVADLYLDSFPFNSAALTGFDAIRMGVPRITLSGDALYSRFGQVLLGALDLDELVCRDQGEYVDRAVALYENPKELQRIRAKMAAAAVDNPLIEAEPLMRKLETVYAAIWDRHQRGEPPAGFDVPPT</sequence>
<proteinExistence type="inferred from homology"/>
<dbReference type="EMBL" id="QOKV01000031">
    <property type="protein sequence ID" value="KAA0677911.1"/>
    <property type="molecule type" value="Genomic_DNA"/>
</dbReference>
<feature type="domain" description="O-GlcNAc transferase C-terminal" evidence="9">
    <location>
        <begin position="759"/>
        <end position="940"/>
    </location>
</feature>
<keyword evidence="6" id="KW-0677">Repeat</keyword>
<dbReference type="Gene3D" id="3.40.50.11380">
    <property type="match status" value="1"/>
</dbReference>
<organism evidence="10 11">
    <name type="scientific">Azospirillum brasilense</name>
    <dbReference type="NCBI Taxonomy" id="192"/>
    <lineage>
        <taxon>Bacteria</taxon>
        <taxon>Pseudomonadati</taxon>
        <taxon>Pseudomonadota</taxon>
        <taxon>Alphaproteobacteria</taxon>
        <taxon>Rhodospirillales</taxon>
        <taxon>Azospirillaceae</taxon>
        <taxon>Azospirillum</taxon>
    </lineage>
</organism>
<keyword evidence="5" id="KW-0808">Transferase</keyword>
<gene>
    <name evidence="10" type="ORF">DS837_28730</name>
</gene>
<comment type="pathway">
    <text evidence="1">Protein modification; protein glycosylation.</text>
</comment>
<dbReference type="Pfam" id="PF13844">
    <property type="entry name" value="Glyco_transf_41"/>
    <property type="match status" value="2"/>
</dbReference>
<dbReference type="EC" id="2.4.1.255" evidence="3"/>
<dbReference type="Proteomes" id="UP000476837">
    <property type="component" value="Unassembled WGS sequence"/>
</dbReference>
<comment type="similarity">
    <text evidence="2">Belongs to the glycosyltransferase 41 family. O-GlcNAc transferase subfamily.</text>
</comment>
<dbReference type="Gene3D" id="3.40.50.2000">
    <property type="entry name" value="Glycogen Phosphorylase B"/>
    <property type="match status" value="1"/>
</dbReference>
<accession>A0A6L3AT29</accession>
<keyword evidence="7 8" id="KW-0802">TPR repeat</keyword>
<evidence type="ECO:0000259" key="9">
    <source>
        <dbReference type="Pfam" id="PF13844"/>
    </source>
</evidence>
<evidence type="ECO:0000256" key="8">
    <source>
        <dbReference type="PROSITE-ProRule" id="PRU00339"/>
    </source>
</evidence>
<evidence type="ECO:0000313" key="11">
    <source>
        <dbReference type="Proteomes" id="UP000476837"/>
    </source>
</evidence>
<dbReference type="InterPro" id="IPR011990">
    <property type="entry name" value="TPR-like_helical_dom_sf"/>
</dbReference>
<reference evidence="10 11" key="1">
    <citation type="submission" date="2018-07" db="EMBL/GenBank/DDBJ databases">
        <title>Genome sequence of Roseomonas fauriae ATCC 49958.</title>
        <authorList>
            <person name="Sant'Anna F.H."/>
            <person name="Baldani J.I."/>
            <person name="Zilli J.E."/>
            <person name="Reis V.M."/>
            <person name="Hartmann A."/>
            <person name="Cruz L."/>
            <person name="de Souza E.M."/>
            <person name="de Oliveira Pedrosa F."/>
            <person name="Passaglia L.M.P."/>
        </authorList>
    </citation>
    <scope>NUCLEOTIDE SEQUENCE [LARGE SCALE GENOMIC DNA]</scope>
    <source>
        <strain evidence="10 11">ATCC 49958</strain>
    </source>
</reference>